<gene>
    <name evidence="6" type="ORF">L2X98_21900</name>
</gene>
<dbReference type="InterPro" id="IPR050206">
    <property type="entry name" value="FtsK/SpoIIIE/SftA"/>
</dbReference>
<feature type="binding site" evidence="3">
    <location>
        <begin position="19"/>
        <end position="26"/>
    </location>
    <ligand>
        <name>ATP</name>
        <dbReference type="ChEBI" id="CHEBI:30616"/>
    </ligand>
</feature>
<accession>A0ABY5NKZ6</accession>
<dbReference type="Pfam" id="PF01580">
    <property type="entry name" value="FtsK_SpoIIIE"/>
    <property type="match status" value="1"/>
</dbReference>
<evidence type="ECO:0000259" key="5">
    <source>
        <dbReference type="PROSITE" id="PS50901"/>
    </source>
</evidence>
<evidence type="ECO:0000313" key="7">
    <source>
        <dbReference type="Proteomes" id="UP001054811"/>
    </source>
</evidence>
<feature type="region of interest" description="Disordered" evidence="4">
    <location>
        <begin position="240"/>
        <end position="306"/>
    </location>
</feature>
<keyword evidence="7" id="KW-1185">Reference proteome</keyword>
<feature type="domain" description="FtsK" evidence="5">
    <location>
        <begin position="2"/>
        <end position="192"/>
    </location>
</feature>
<organism evidence="6 7">
    <name type="scientific">Microbacterium elymi</name>
    <dbReference type="NCBI Taxonomy" id="2909587"/>
    <lineage>
        <taxon>Bacteria</taxon>
        <taxon>Bacillati</taxon>
        <taxon>Actinomycetota</taxon>
        <taxon>Actinomycetes</taxon>
        <taxon>Micrococcales</taxon>
        <taxon>Microbacteriaceae</taxon>
        <taxon>Microbacterium</taxon>
    </lineage>
</organism>
<proteinExistence type="predicted"/>
<dbReference type="Gene3D" id="3.40.50.300">
    <property type="entry name" value="P-loop containing nucleotide triphosphate hydrolases"/>
    <property type="match status" value="1"/>
</dbReference>
<evidence type="ECO:0000256" key="3">
    <source>
        <dbReference type="PROSITE-ProRule" id="PRU00289"/>
    </source>
</evidence>
<dbReference type="RefSeq" id="WP_259612463.1">
    <property type="nucleotide sequence ID" value="NZ_CP091139.2"/>
</dbReference>
<reference evidence="6" key="1">
    <citation type="submission" date="2022-01" db="EMBL/GenBank/DDBJ databases">
        <title>Microbacterium eymi and Microbacterium rhizovicinus sp. nov., isolated from the rhizospheric soil of Elymus tsukushiensis, a plant native to the Dokdo Islands, Republic of Korea.</title>
        <authorList>
            <person name="Hwang Y.J."/>
        </authorList>
    </citation>
    <scope>NUCLEOTIDE SEQUENCE</scope>
    <source>
        <strain evidence="6">KUDC0405</strain>
    </source>
</reference>
<evidence type="ECO:0000256" key="4">
    <source>
        <dbReference type="SAM" id="MobiDB-lite"/>
    </source>
</evidence>
<dbReference type="SUPFAM" id="SSF52540">
    <property type="entry name" value="P-loop containing nucleoside triphosphate hydrolases"/>
    <property type="match status" value="1"/>
</dbReference>
<evidence type="ECO:0000256" key="1">
    <source>
        <dbReference type="ARBA" id="ARBA00022741"/>
    </source>
</evidence>
<dbReference type="PANTHER" id="PTHR22683:SF1">
    <property type="entry name" value="TYPE VII SECRETION SYSTEM PROTEIN ESSC"/>
    <property type="match status" value="1"/>
</dbReference>
<keyword evidence="1 3" id="KW-0547">Nucleotide-binding</keyword>
<dbReference type="PANTHER" id="PTHR22683">
    <property type="entry name" value="SPORULATION PROTEIN RELATED"/>
    <property type="match status" value="1"/>
</dbReference>
<dbReference type="EMBL" id="CP091139">
    <property type="protein sequence ID" value="UUT35835.1"/>
    <property type="molecule type" value="Genomic_DNA"/>
</dbReference>
<keyword evidence="2 3" id="KW-0067">ATP-binding</keyword>
<sequence length="306" mass="33174">MQEAVHFEPDRDGSMLVYGTSGSGKSTVLRTIAIAAAIGRRTENVEVYGLDFGSGSLKSLEVLPHVGSIIPGDDAERVQRVLRTLAAVLDDRGKRFSAANASSVTEYRELTGRDESRIILLLDGLPQFRSEWESTSARMPFYQVFMRILGEGRPLGVHVVATADRSGSVPTAVSSNVSRRVILRLSDENAYSLLNAPKDVLDERSGPGRAIVDGFETQIAVLGGTPNVAEQTKLLGSWPKSCGRAGSARSPRSGRCPPAWRWTSCPTGSASSLCSASPRTRSRRAASTRPARSWLPGRRWPARPRR</sequence>
<protein>
    <submittedName>
        <fullName evidence="6">FtsK/SpoIIIE domain-containing protein</fullName>
    </submittedName>
</protein>
<dbReference type="InterPro" id="IPR002543">
    <property type="entry name" value="FtsK_dom"/>
</dbReference>
<dbReference type="InterPro" id="IPR003593">
    <property type="entry name" value="AAA+_ATPase"/>
</dbReference>
<dbReference type="Proteomes" id="UP001054811">
    <property type="component" value="Chromosome"/>
</dbReference>
<evidence type="ECO:0000256" key="2">
    <source>
        <dbReference type="ARBA" id="ARBA00022840"/>
    </source>
</evidence>
<evidence type="ECO:0000313" key="6">
    <source>
        <dbReference type="EMBL" id="UUT35835.1"/>
    </source>
</evidence>
<feature type="compositionally biased region" description="Low complexity" evidence="4">
    <location>
        <begin position="241"/>
        <end position="259"/>
    </location>
</feature>
<feature type="compositionally biased region" description="Polar residues" evidence="4">
    <location>
        <begin position="264"/>
        <end position="274"/>
    </location>
</feature>
<dbReference type="InterPro" id="IPR027417">
    <property type="entry name" value="P-loop_NTPase"/>
</dbReference>
<name>A0ABY5NKZ6_9MICO</name>
<dbReference type="PROSITE" id="PS50901">
    <property type="entry name" value="FTSK"/>
    <property type="match status" value="1"/>
</dbReference>
<dbReference type="SMART" id="SM00382">
    <property type="entry name" value="AAA"/>
    <property type="match status" value="1"/>
</dbReference>